<name>A0A4Y7QM23_9AGAM</name>
<dbReference type="InterPro" id="IPR056672">
    <property type="entry name" value="DUF7770"/>
</dbReference>
<dbReference type="OrthoDB" id="2925781at2759"/>
<dbReference type="Proteomes" id="UP000294933">
    <property type="component" value="Unassembled WGS sequence"/>
</dbReference>
<evidence type="ECO:0000313" key="3">
    <source>
        <dbReference type="Proteomes" id="UP000294933"/>
    </source>
</evidence>
<evidence type="ECO:0000313" key="2">
    <source>
        <dbReference type="EMBL" id="TDL27899.1"/>
    </source>
</evidence>
<keyword evidence="3" id="KW-1185">Reference proteome</keyword>
<dbReference type="VEuPathDB" id="FungiDB:BD410DRAFT_335621"/>
<proteinExistence type="predicted"/>
<accession>A0A4Y7QM23</accession>
<organism evidence="2 3">
    <name type="scientific">Rickenella mellea</name>
    <dbReference type="NCBI Taxonomy" id="50990"/>
    <lineage>
        <taxon>Eukaryota</taxon>
        <taxon>Fungi</taxon>
        <taxon>Dikarya</taxon>
        <taxon>Basidiomycota</taxon>
        <taxon>Agaricomycotina</taxon>
        <taxon>Agaricomycetes</taxon>
        <taxon>Hymenochaetales</taxon>
        <taxon>Rickenellaceae</taxon>
        <taxon>Rickenella</taxon>
    </lineage>
</organism>
<gene>
    <name evidence="2" type="ORF">BD410DRAFT_335621</name>
</gene>
<feature type="domain" description="DUF7770" evidence="1">
    <location>
        <begin position="45"/>
        <end position="192"/>
    </location>
</feature>
<dbReference type="EMBL" id="ML170158">
    <property type="protein sequence ID" value="TDL27899.1"/>
    <property type="molecule type" value="Genomic_DNA"/>
</dbReference>
<reference evidence="2 3" key="1">
    <citation type="submission" date="2018-06" db="EMBL/GenBank/DDBJ databases">
        <title>A transcriptomic atlas of mushroom development highlights an independent origin of complex multicellularity.</title>
        <authorList>
            <consortium name="DOE Joint Genome Institute"/>
            <person name="Krizsan K."/>
            <person name="Almasi E."/>
            <person name="Merenyi Z."/>
            <person name="Sahu N."/>
            <person name="Viragh M."/>
            <person name="Koszo T."/>
            <person name="Mondo S."/>
            <person name="Kiss B."/>
            <person name="Balint B."/>
            <person name="Kues U."/>
            <person name="Barry K."/>
            <person name="Hegedus J.C."/>
            <person name="Henrissat B."/>
            <person name="Johnson J."/>
            <person name="Lipzen A."/>
            <person name="Ohm R."/>
            <person name="Nagy I."/>
            <person name="Pangilinan J."/>
            <person name="Yan J."/>
            <person name="Xiong Y."/>
            <person name="Grigoriev I.V."/>
            <person name="Hibbett D.S."/>
            <person name="Nagy L.G."/>
        </authorList>
    </citation>
    <scope>NUCLEOTIDE SEQUENCE [LARGE SCALE GENOMIC DNA]</scope>
    <source>
        <strain evidence="2 3">SZMC22713</strain>
    </source>
</reference>
<dbReference type="Pfam" id="PF24968">
    <property type="entry name" value="DUF7770"/>
    <property type="match status" value="1"/>
</dbReference>
<dbReference type="AlphaFoldDB" id="A0A4Y7QM23"/>
<sequence>MARFLSSQLLNAAAQRNDRTPAYMREEHIRTEGIPAVAQRTVNSITVHACSTVGTSAQGSVSVAHFRLFLGLSGVRPESVELNNTGHQGGRTTTTFITYRPYSRSQTVTTLGYQVVNIAGSNLTVNQILEHLFVTKRRHLYRLDADTGSGCRFWCRTVLSDMVAQTWIPSSAIELTEAIAEAIQRNNKALVSEVGNPRGGIFY</sequence>
<evidence type="ECO:0000259" key="1">
    <source>
        <dbReference type="Pfam" id="PF24968"/>
    </source>
</evidence>
<protein>
    <recommendedName>
        <fullName evidence="1">DUF7770 domain-containing protein</fullName>
    </recommendedName>
</protein>